<accession>A0A249PC60</accession>
<dbReference type="Pfam" id="PF13632">
    <property type="entry name" value="Glyco_trans_2_3"/>
    <property type="match status" value="1"/>
</dbReference>
<keyword evidence="2" id="KW-0328">Glycosyltransferase</keyword>
<sequence length="627" mass="69771">MTRLGPSGRTDSGRGGEPLLVPLFTGYRRVEYLAGAGLWIASLVYFWNWWLEPRHHVNAFGSIAVTAVLAWVTLLPAYFIAVFYRAAKPDGALRLPEGSRVAMVVTKAPSEPFSVVSETLKAMLAQDVPHDTWLADEDPSEATLDWCRRHAVFVSTRRGRSDYHRATWPRRTRCKEGNLAFFYDHYGYDRYDFVAQLDADHVPEPGYLREMLRPFADPKVGYVSAPSICDRNAAESWSARGRLYAEASMHGSLQAGYNGGLAPLCIGSHYAVRTAALKGIGGLGPELAEDHSTTLMMNAAGWRGVHALDAIAHGDGPRTFADLVTQEFQWSRSLVTLLLQYSPRLVPRLPLRLKFQFLFSQLWYPLFACFMAAMYVMPTIALARGETFVAVTYPDFLLHFAPLSITLVFLAYRWRACGTFRPREAKVLSWESMFFLLARWPWALAGTAAALRDWLTGSFVDFRVTPKGASQVDPLPLRVLAPYVVLAVGAALPVLIVSNADKAQGFYLFAILNAAIYSMLLLVIVARHAQENTLAKAPRFYRPTMAVGLAALVALPGIATAEHGKEGLEALTWGTGRLRIFEERYAVAGAGLGGARLRRIVFRPRWVSTAAEDDEAGLRNERWQQHR</sequence>
<feature type="transmembrane region" description="Helical" evidence="7">
    <location>
        <begin position="540"/>
        <end position="559"/>
    </location>
</feature>
<comment type="subcellular location">
    <subcellularLocation>
        <location evidence="1">Membrane</location>
        <topology evidence="1">Multi-pass membrane protein</topology>
    </subcellularLocation>
</comment>
<name>A0A249PC60_9HYPH</name>
<feature type="transmembrane region" description="Helical" evidence="7">
    <location>
        <begin position="63"/>
        <end position="84"/>
    </location>
</feature>
<dbReference type="GO" id="GO:0016758">
    <property type="term" value="F:hexosyltransferase activity"/>
    <property type="evidence" value="ECO:0007669"/>
    <property type="project" value="TreeGrafter"/>
</dbReference>
<proteinExistence type="predicted"/>
<feature type="transmembrane region" description="Helical" evidence="7">
    <location>
        <begin position="475"/>
        <end position="497"/>
    </location>
</feature>
<feature type="transmembrane region" description="Helical" evidence="7">
    <location>
        <begin position="32"/>
        <end position="51"/>
    </location>
</feature>
<feature type="transmembrane region" description="Helical" evidence="7">
    <location>
        <begin position="362"/>
        <end position="384"/>
    </location>
</feature>
<organism evidence="9 10">
    <name type="scientific">Sinorhizobium sojae CCBAU 05684</name>
    <dbReference type="NCBI Taxonomy" id="716928"/>
    <lineage>
        <taxon>Bacteria</taxon>
        <taxon>Pseudomonadati</taxon>
        <taxon>Pseudomonadota</taxon>
        <taxon>Alphaproteobacteria</taxon>
        <taxon>Hyphomicrobiales</taxon>
        <taxon>Rhizobiaceae</taxon>
        <taxon>Sinorhizobium/Ensifer group</taxon>
        <taxon>Sinorhizobium</taxon>
    </lineage>
</organism>
<dbReference type="PANTHER" id="PTHR43867">
    <property type="entry name" value="CELLULOSE SYNTHASE CATALYTIC SUBUNIT A [UDP-FORMING]"/>
    <property type="match status" value="1"/>
</dbReference>
<dbReference type="SUPFAM" id="SSF53448">
    <property type="entry name" value="Nucleotide-diphospho-sugar transferases"/>
    <property type="match status" value="1"/>
</dbReference>
<evidence type="ECO:0000313" key="10">
    <source>
        <dbReference type="Proteomes" id="UP000217211"/>
    </source>
</evidence>
<dbReference type="KEGG" id="esj:SJ05684_c19740"/>
<dbReference type="RefSeq" id="WP_034850691.1">
    <property type="nucleotide sequence ID" value="NZ_AJQT01000005.1"/>
</dbReference>
<keyword evidence="10" id="KW-1185">Reference proteome</keyword>
<dbReference type="Gene3D" id="3.90.550.10">
    <property type="entry name" value="Spore Coat Polysaccharide Biosynthesis Protein SpsA, Chain A"/>
    <property type="match status" value="1"/>
</dbReference>
<gene>
    <name evidence="9" type="ORF">SJ05684_c19740</name>
</gene>
<keyword evidence="3" id="KW-0808">Transferase</keyword>
<dbReference type="Proteomes" id="UP000217211">
    <property type="component" value="Chromosome"/>
</dbReference>
<feature type="transmembrane region" description="Helical" evidence="7">
    <location>
        <begin position="396"/>
        <end position="414"/>
    </location>
</feature>
<dbReference type="OrthoDB" id="9806824at2"/>
<dbReference type="InterPro" id="IPR001173">
    <property type="entry name" value="Glyco_trans_2-like"/>
</dbReference>
<dbReference type="GO" id="GO:0005886">
    <property type="term" value="C:plasma membrane"/>
    <property type="evidence" value="ECO:0007669"/>
    <property type="project" value="TreeGrafter"/>
</dbReference>
<dbReference type="InterPro" id="IPR050321">
    <property type="entry name" value="Glycosyltr_2/OpgH_subfam"/>
</dbReference>
<protein>
    <submittedName>
        <fullName evidence="9">Cellulose synthase catalytic subunit [UDP-forming]</fullName>
    </submittedName>
</protein>
<evidence type="ECO:0000256" key="3">
    <source>
        <dbReference type="ARBA" id="ARBA00022679"/>
    </source>
</evidence>
<evidence type="ECO:0000256" key="7">
    <source>
        <dbReference type="SAM" id="Phobius"/>
    </source>
</evidence>
<evidence type="ECO:0000256" key="6">
    <source>
        <dbReference type="ARBA" id="ARBA00023136"/>
    </source>
</evidence>
<dbReference type="PANTHER" id="PTHR43867:SF2">
    <property type="entry name" value="CELLULOSE SYNTHASE CATALYTIC SUBUNIT A [UDP-FORMING]"/>
    <property type="match status" value="1"/>
</dbReference>
<evidence type="ECO:0000256" key="2">
    <source>
        <dbReference type="ARBA" id="ARBA00022676"/>
    </source>
</evidence>
<evidence type="ECO:0000259" key="8">
    <source>
        <dbReference type="Pfam" id="PF13632"/>
    </source>
</evidence>
<reference evidence="9 10" key="1">
    <citation type="submission" date="2017-08" db="EMBL/GenBank/DDBJ databases">
        <title>Multipartite genome sequences of Sinorhizobium species nodulating soybeans.</title>
        <authorList>
            <person name="Tian C.F."/>
        </authorList>
    </citation>
    <scope>NUCLEOTIDE SEQUENCE [LARGE SCALE GENOMIC DNA]</scope>
    <source>
        <strain evidence="9 10">CCBAU 05684</strain>
    </source>
</reference>
<keyword evidence="4 7" id="KW-0812">Transmembrane</keyword>
<dbReference type="InterPro" id="IPR029044">
    <property type="entry name" value="Nucleotide-diphossugar_trans"/>
</dbReference>
<dbReference type="STRING" id="716928.GCA_000261485_00117"/>
<evidence type="ECO:0000313" key="9">
    <source>
        <dbReference type="EMBL" id="ASY63416.1"/>
    </source>
</evidence>
<evidence type="ECO:0000256" key="1">
    <source>
        <dbReference type="ARBA" id="ARBA00004141"/>
    </source>
</evidence>
<feature type="transmembrane region" description="Helical" evidence="7">
    <location>
        <begin position="506"/>
        <end position="528"/>
    </location>
</feature>
<keyword evidence="5 7" id="KW-1133">Transmembrane helix</keyword>
<evidence type="ECO:0000256" key="4">
    <source>
        <dbReference type="ARBA" id="ARBA00022692"/>
    </source>
</evidence>
<dbReference type="AlphaFoldDB" id="A0A249PC60"/>
<dbReference type="eggNOG" id="COG1215">
    <property type="taxonomic scope" value="Bacteria"/>
</dbReference>
<feature type="domain" description="Glycosyltransferase 2-like" evidence="8">
    <location>
        <begin position="194"/>
        <end position="398"/>
    </location>
</feature>
<dbReference type="EMBL" id="CP023067">
    <property type="protein sequence ID" value="ASY63416.1"/>
    <property type="molecule type" value="Genomic_DNA"/>
</dbReference>
<evidence type="ECO:0000256" key="5">
    <source>
        <dbReference type="ARBA" id="ARBA00022989"/>
    </source>
</evidence>
<keyword evidence="6 7" id="KW-0472">Membrane</keyword>